<accession>A0A915I4G4</accession>
<evidence type="ECO:0000313" key="2">
    <source>
        <dbReference type="Proteomes" id="UP000887565"/>
    </source>
</evidence>
<evidence type="ECO:0000313" key="3">
    <source>
        <dbReference type="WBParaSite" id="nRc.2.0.1.t08730-RA"/>
    </source>
</evidence>
<feature type="region of interest" description="Disordered" evidence="1">
    <location>
        <begin position="1"/>
        <end position="22"/>
    </location>
</feature>
<evidence type="ECO:0000256" key="1">
    <source>
        <dbReference type="SAM" id="MobiDB-lite"/>
    </source>
</evidence>
<dbReference type="Proteomes" id="UP000887565">
    <property type="component" value="Unplaced"/>
</dbReference>
<sequence length="128" mass="14079">MSKDNQSGLKSLGLPRTPPGKKVSDAEKLIVLTLAETSAEEDNCSDHRLLSVESEGKIRMASTAVERGDDDEILSVNQDHLLNKPSSMKLTKRGDLLQPPITRLARPIPKMNILVMDQHQCPPMNKPA</sequence>
<protein>
    <submittedName>
        <fullName evidence="3">Uncharacterized protein</fullName>
    </submittedName>
</protein>
<keyword evidence="2" id="KW-1185">Reference proteome</keyword>
<dbReference type="AlphaFoldDB" id="A0A915I4G4"/>
<organism evidence="2 3">
    <name type="scientific">Romanomermis culicivorax</name>
    <name type="common">Nematode worm</name>
    <dbReference type="NCBI Taxonomy" id="13658"/>
    <lineage>
        <taxon>Eukaryota</taxon>
        <taxon>Metazoa</taxon>
        <taxon>Ecdysozoa</taxon>
        <taxon>Nematoda</taxon>
        <taxon>Enoplea</taxon>
        <taxon>Dorylaimia</taxon>
        <taxon>Mermithida</taxon>
        <taxon>Mermithoidea</taxon>
        <taxon>Mermithidae</taxon>
        <taxon>Romanomermis</taxon>
    </lineage>
</organism>
<name>A0A915I4G4_ROMCU</name>
<dbReference type="WBParaSite" id="nRc.2.0.1.t08730-RA">
    <property type="protein sequence ID" value="nRc.2.0.1.t08730-RA"/>
    <property type="gene ID" value="nRc.2.0.1.g08730"/>
</dbReference>
<proteinExistence type="predicted"/>
<reference evidence="3" key="1">
    <citation type="submission" date="2022-11" db="UniProtKB">
        <authorList>
            <consortium name="WormBaseParasite"/>
        </authorList>
    </citation>
    <scope>IDENTIFICATION</scope>
</reference>